<keyword evidence="3" id="KW-0812">Transmembrane</keyword>
<dbReference type="Proteomes" id="UP001175211">
    <property type="component" value="Unassembled WGS sequence"/>
</dbReference>
<evidence type="ECO:0000313" key="4">
    <source>
        <dbReference type="EMBL" id="KAK0435685.1"/>
    </source>
</evidence>
<dbReference type="EMBL" id="JAUEPS010000144">
    <property type="protein sequence ID" value="KAK0435685.1"/>
    <property type="molecule type" value="Genomic_DNA"/>
</dbReference>
<keyword evidence="5" id="KW-1185">Reference proteome</keyword>
<keyword evidence="1" id="KW-0175">Coiled coil</keyword>
<evidence type="ECO:0000313" key="5">
    <source>
        <dbReference type="Proteomes" id="UP001175211"/>
    </source>
</evidence>
<evidence type="ECO:0000256" key="3">
    <source>
        <dbReference type="SAM" id="Phobius"/>
    </source>
</evidence>
<evidence type="ECO:0000256" key="1">
    <source>
        <dbReference type="SAM" id="Coils"/>
    </source>
</evidence>
<feature type="coiled-coil region" evidence="1">
    <location>
        <begin position="157"/>
        <end position="216"/>
    </location>
</feature>
<dbReference type="GO" id="GO:0015631">
    <property type="term" value="F:tubulin binding"/>
    <property type="evidence" value="ECO:0007669"/>
    <property type="project" value="TreeGrafter"/>
</dbReference>
<dbReference type="Gene3D" id="1.10.287.1490">
    <property type="match status" value="1"/>
</dbReference>
<reference evidence="4" key="1">
    <citation type="submission" date="2023-06" db="EMBL/GenBank/DDBJ databases">
        <authorList>
            <consortium name="Lawrence Berkeley National Laboratory"/>
            <person name="Ahrendt S."/>
            <person name="Sahu N."/>
            <person name="Indic B."/>
            <person name="Wong-Bajracharya J."/>
            <person name="Merenyi Z."/>
            <person name="Ke H.-M."/>
            <person name="Monk M."/>
            <person name="Kocsube S."/>
            <person name="Drula E."/>
            <person name="Lipzen A."/>
            <person name="Balint B."/>
            <person name="Henrissat B."/>
            <person name="Andreopoulos B."/>
            <person name="Martin F.M."/>
            <person name="Harder C.B."/>
            <person name="Rigling D."/>
            <person name="Ford K.L."/>
            <person name="Foster G.D."/>
            <person name="Pangilinan J."/>
            <person name="Papanicolaou A."/>
            <person name="Barry K."/>
            <person name="LaButti K."/>
            <person name="Viragh M."/>
            <person name="Koriabine M."/>
            <person name="Yan M."/>
            <person name="Riley R."/>
            <person name="Champramary S."/>
            <person name="Plett K.L."/>
            <person name="Tsai I.J."/>
            <person name="Slot J."/>
            <person name="Sipos G."/>
            <person name="Plett J."/>
            <person name="Nagy L.G."/>
            <person name="Grigoriev I.V."/>
        </authorList>
    </citation>
    <scope>NUCLEOTIDE SEQUENCE</scope>
    <source>
        <strain evidence="4">CCBAS 213</strain>
    </source>
</reference>
<keyword evidence="3" id="KW-0472">Membrane</keyword>
<dbReference type="GO" id="GO:0005938">
    <property type="term" value="C:cell cortex"/>
    <property type="evidence" value="ECO:0007669"/>
    <property type="project" value="TreeGrafter"/>
</dbReference>
<dbReference type="RefSeq" id="XP_060322045.1">
    <property type="nucleotide sequence ID" value="XM_060481581.1"/>
</dbReference>
<dbReference type="GO" id="GO:0005739">
    <property type="term" value="C:mitochondrion"/>
    <property type="evidence" value="ECO:0007669"/>
    <property type="project" value="TreeGrafter"/>
</dbReference>
<comment type="caution">
    <text evidence="4">The sequence shown here is derived from an EMBL/GenBank/DDBJ whole genome shotgun (WGS) entry which is preliminary data.</text>
</comment>
<name>A0AA39J3Y4_ARMTA</name>
<dbReference type="AlphaFoldDB" id="A0AA39J3Y4"/>
<dbReference type="PANTHER" id="PTHR28190:SF1">
    <property type="entry name" value="NUCLEAR MIGRATION PROTEIN NUM1"/>
    <property type="match status" value="1"/>
</dbReference>
<feature type="region of interest" description="Disordered" evidence="2">
    <location>
        <begin position="15"/>
        <end position="46"/>
    </location>
</feature>
<dbReference type="GO" id="GO:0000226">
    <property type="term" value="P:microtubule cytoskeleton organization"/>
    <property type="evidence" value="ECO:0007669"/>
    <property type="project" value="TreeGrafter"/>
</dbReference>
<dbReference type="PANTHER" id="PTHR28190">
    <property type="entry name" value="NUCLEAR MIGRATION PROTEIN NUM1"/>
    <property type="match status" value="1"/>
</dbReference>
<evidence type="ECO:0000256" key="2">
    <source>
        <dbReference type="SAM" id="MobiDB-lite"/>
    </source>
</evidence>
<accession>A0AA39J3Y4</accession>
<feature type="transmembrane region" description="Helical" evidence="3">
    <location>
        <begin position="239"/>
        <end position="263"/>
    </location>
</feature>
<dbReference type="InterPro" id="IPR053005">
    <property type="entry name" value="Nuclear_Pos-Cytoskel_Interact"/>
</dbReference>
<feature type="compositionally biased region" description="Basic and acidic residues" evidence="2">
    <location>
        <begin position="20"/>
        <end position="29"/>
    </location>
</feature>
<sequence>MHYFQVHSTIERSAITVSELPRDEPERSRTSTNTSAAQSRRAKNTAHRADDVEFAFEIGSGLLNEVRRLQSLLGDREKAIQDMTEKKDDLDGTLESLRTALKQQEASADKYKEENWNLEVSLQDLHTQHADTQSTVQRLDSEQKRLTKLLAASHDASEQYKNENAQLQSTIKDLIAKHETDVALARKHFAALAHDQSDLQQAIDRLETEKERAGRKFGGFGSPATPNTTEGRPDENYGYGLWTELVAVAIVLLLVIFAGYCTISINSNGL</sequence>
<dbReference type="GeneID" id="85365129"/>
<keyword evidence="3" id="KW-1133">Transmembrane helix</keyword>
<organism evidence="4 5">
    <name type="scientific">Armillaria tabescens</name>
    <name type="common">Ringless honey mushroom</name>
    <name type="synonym">Agaricus tabescens</name>
    <dbReference type="NCBI Taxonomy" id="1929756"/>
    <lineage>
        <taxon>Eukaryota</taxon>
        <taxon>Fungi</taxon>
        <taxon>Dikarya</taxon>
        <taxon>Basidiomycota</taxon>
        <taxon>Agaricomycotina</taxon>
        <taxon>Agaricomycetes</taxon>
        <taxon>Agaricomycetidae</taxon>
        <taxon>Agaricales</taxon>
        <taxon>Marasmiineae</taxon>
        <taxon>Physalacriaceae</taxon>
        <taxon>Desarmillaria</taxon>
    </lineage>
</organism>
<protein>
    <submittedName>
        <fullName evidence="4">Uncharacterized protein</fullName>
    </submittedName>
</protein>
<feature type="coiled-coil region" evidence="1">
    <location>
        <begin position="80"/>
        <end position="121"/>
    </location>
</feature>
<gene>
    <name evidence="4" type="ORF">EV420DRAFT_296854</name>
</gene>
<proteinExistence type="predicted"/>